<gene>
    <name evidence="14" type="ORF">WJX74_001360</name>
</gene>
<feature type="domain" description="Myb-like" evidence="10">
    <location>
        <begin position="92"/>
        <end position="135"/>
    </location>
</feature>
<feature type="domain" description="SANT" evidence="13">
    <location>
        <begin position="87"/>
        <end position="139"/>
    </location>
</feature>
<evidence type="ECO:0000256" key="9">
    <source>
        <dbReference type="SAM" id="MobiDB-lite"/>
    </source>
</evidence>
<dbReference type="Gene3D" id="1.10.10.10">
    <property type="entry name" value="Winged helix-like DNA-binding domain superfamily/Winged helix DNA-binding domain"/>
    <property type="match status" value="1"/>
</dbReference>
<evidence type="ECO:0000256" key="4">
    <source>
        <dbReference type="ARBA" id="ARBA00022833"/>
    </source>
</evidence>
<evidence type="ECO:0000256" key="3">
    <source>
        <dbReference type="ARBA" id="ARBA00022771"/>
    </source>
</evidence>
<evidence type="ECO:0000313" key="14">
    <source>
        <dbReference type="EMBL" id="KAK9835489.1"/>
    </source>
</evidence>
<dbReference type="InterPro" id="IPR043145">
    <property type="entry name" value="Znf_ZZ_sf"/>
</dbReference>
<dbReference type="PANTHER" id="PTHR12374">
    <property type="entry name" value="TRANSCRIPTIONAL ADAPTOR 2 ADA2 -RELATED"/>
    <property type="match status" value="1"/>
</dbReference>
<feature type="compositionally biased region" description="Basic and acidic residues" evidence="9">
    <location>
        <begin position="490"/>
        <end position="503"/>
    </location>
</feature>
<proteinExistence type="predicted"/>
<dbReference type="SUPFAM" id="SSF57850">
    <property type="entry name" value="RING/U-box"/>
    <property type="match status" value="1"/>
</dbReference>
<feature type="compositionally biased region" description="Low complexity" evidence="9">
    <location>
        <begin position="678"/>
        <end position="697"/>
    </location>
</feature>
<dbReference type="InterPro" id="IPR055141">
    <property type="entry name" value="TADA2A_B-like_dom"/>
</dbReference>
<dbReference type="FunFam" id="1.10.10.10:FF:000087">
    <property type="entry name" value="Transcriptional adapter 2"/>
    <property type="match status" value="1"/>
</dbReference>
<dbReference type="GO" id="GO:0003713">
    <property type="term" value="F:transcription coactivator activity"/>
    <property type="evidence" value="ECO:0007669"/>
    <property type="project" value="TreeGrafter"/>
</dbReference>
<dbReference type="InterPro" id="IPR041983">
    <property type="entry name" value="ADA2-like_ZZ"/>
</dbReference>
<evidence type="ECO:0000259" key="10">
    <source>
        <dbReference type="PROSITE" id="PS50090"/>
    </source>
</evidence>
<dbReference type="SMART" id="SM00291">
    <property type="entry name" value="ZnF_ZZ"/>
    <property type="match status" value="1"/>
</dbReference>
<dbReference type="GO" id="GO:0003682">
    <property type="term" value="F:chromatin binding"/>
    <property type="evidence" value="ECO:0007669"/>
    <property type="project" value="TreeGrafter"/>
</dbReference>
<dbReference type="Pfam" id="PF22941">
    <property type="entry name" value="TADA2A-like_3rd"/>
    <property type="match status" value="1"/>
</dbReference>
<dbReference type="PROSITE" id="PS51293">
    <property type="entry name" value="SANT"/>
    <property type="match status" value="1"/>
</dbReference>
<dbReference type="PANTHER" id="PTHR12374:SF20">
    <property type="entry name" value="TRANSCRIPTIONAL ADAPTER 2-ALPHA"/>
    <property type="match status" value="1"/>
</dbReference>
<keyword evidence="3 8" id="KW-0863">Zinc-finger</keyword>
<feature type="compositionally biased region" description="Basic and acidic residues" evidence="9">
    <location>
        <begin position="549"/>
        <end position="559"/>
    </location>
</feature>
<feature type="compositionally biased region" description="Pro residues" evidence="9">
    <location>
        <begin position="233"/>
        <end position="245"/>
    </location>
</feature>
<keyword evidence="2" id="KW-0479">Metal-binding</keyword>
<dbReference type="InterPro" id="IPR000433">
    <property type="entry name" value="Znf_ZZ"/>
</dbReference>
<dbReference type="PROSITE" id="PS50135">
    <property type="entry name" value="ZF_ZZ_2"/>
    <property type="match status" value="1"/>
</dbReference>
<dbReference type="CDD" id="cd00167">
    <property type="entry name" value="SANT"/>
    <property type="match status" value="1"/>
</dbReference>
<sequence length="755" mass="82087">MPPGTVARSRRRRGDSQPSSDKQARSGEGHLYHCNYCQKDISHVVRVKCAVCPDFDLCLECFSVGVELLPHRNDHAYRLVDNLSFPLYEPDWGADEELLLLEAVDMFGLGNWQAVSNHIGSKSAMACQSHYLRIWVESPNYPAPHVLPQMAGLDPLQVAREKRAAALARVGQRRQPAAPSASSLTPEASTALGVGQTPATTETPAAPGATLGVAERPDALGRDPAAVGDAAPSEPPGASVPPPVPSADQTQPARKKQRTETKPEAPASKTHGEQAGTTAEGTSERRPAPPQPQVQVSQRGLPGEVAVTPAGIPISAHASGETAGKSLPDGSAAGLGHIPIGIPFNVKVGLQQAELTGYHPKRKEFEPEYDNDAESLIADLDFRDEDTEEETAEKLQLIHVYNERLTRREEARKFVIERNILNMRRQQALERKQAPSERQLHAKLRPLARYQEPEDHARLVDGMVVEHHLRSRISELKALREAGVRTFAEAETREAESRHREAEAAAAAQPSGSAQDLSFTTPLPLRRPEDGSGSQGSGILPTHSSFTRAWEREKEKEGRPSAGAGQATANGPALPGLSHEGPRAANALASWRARRGCQLDITNLPGTEFLTAQERDLCANHRFLPSFFLSLKAAFLREASQRPQRAIPRNDARNLFRLEPAKSLRVFELLQRTGWLPAGPQRAPRTATAPPSEAASPLGVPALKPGLPGPEPKRMKLLLGICEAVEELSRFLSRWRLRFAALPLSPCCLQQCSAS</sequence>
<accession>A0AAW1RNW6</accession>
<dbReference type="Gene3D" id="3.30.60.90">
    <property type="match status" value="1"/>
</dbReference>
<keyword evidence="4" id="KW-0862">Zinc</keyword>
<keyword evidence="15" id="KW-1185">Reference proteome</keyword>
<dbReference type="GO" id="GO:0005634">
    <property type="term" value="C:nucleus"/>
    <property type="evidence" value="ECO:0007669"/>
    <property type="project" value="UniProtKB-SubCell"/>
</dbReference>
<dbReference type="Pfam" id="PF25299">
    <property type="entry name" value="ZZ_ADA2"/>
    <property type="match status" value="1"/>
</dbReference>
<feature type="domain" description="ZZ-type" evidence="11">
    <location>
        <begin position="29"/>
        <end position="85"/>
    </location>
</feature>
<dbReference type="Gene3D" id="1.10.10.60">
    <property type="entry name" value="Homeodomain-like"/>
    <property type="match status" value="1"/>
</dbReference>
<dbReference type="InterPro" id="IPR036388">
    <property type="entry name" value="WH-like_DNA-bd_sf"/>
</dbReference>
<dbReference type="AlphaFoldDB" id="A0AAW1RNW6"/>
<dbReference type="InterPro" id="IPR001005">
    <property type="entry name" value="SANT/Myb"/>
</dbReference>
<dbReference type="SUPFAM" id="SSF46689">
    <property type="entry name" value="Homeodomain-like"/>
    <property type="match status" value="2"/>
</dbReference>
<dbReference type="InterPro" id="IPR017884">
    <property type="entry name" value="SANT_dom"/>
</dbReference>
<dbReference type="InterPro" id="IPR009057">
    <property type="entry name" value="Homeodomain-like_sf"/>
</dbReference>
<evidence type="ECO:0000256" key="1">
    <source>
        <dbReference type="ARBA" id="ARBA00004123"/>
    </source>
</evidence>
<dbReference type="GO" id="GO:0006338">
    <property type="term" value="P:chromatin remodeling"/>
    <property type="evidence" value="ECO:0007669"/>
    <property type="project" value="TreeGrafter"/>
</dbReference>
<dbReference type="GO" id="GO:0008270">
    <property type="term" value="F:zinc ion binding"/>
    <property type="evidence" value="ECO:0007669"/>
    <property type="project" value="UniProtKB-KW"/>
</dbReference>
<evidence type="ECO:0000256" key="5">
    <source>
        <dbReference type="ARBA" id="ARBA00023015"/>
    </source>
</evidence>
<evidence type="ECO:0000256" key="2">
    <source>
        <dbReference type="ARBA" id="ARBA00022723"/>
    </source>
</evidence>
<evidence type="ECO:0008006" key="16">
    <source>
        <dbReference type="Google" id="ProtNLM"/>
    </source>
</evidence>
<reference evidence="14 15" key="1">
    <citation type="journal article" date="2024" name="Nat. Commun.">
        <title>Phylogenomics reveals the evolutionary origins of lichenization in chlorophyte algae.</title>
        <authorList>
            <person name="Puginier C."/>
            <person name="Libourel C."/>
            <person name="Otte J."/>
            <person name="Skaloud P."/>
            <person name="Haon M."/>
            <person name="Grisel S."/>
            <person name="Petersen M."/>
            <person name="Berrin J.G."/>
            <person name="Delaux P.M."/>
            <person name="Dal Grande F."/>
            <person name="Keller J."/>
        </authorList>
    </citation>
    <scope>NUCLEOTIDE SEQUENCE [LARGE SCALE GENOMIC DNA]</scope>
    <source>
        <strain evidence="14 15">SAG 2145</strain>
    </source>
</reference>
<feature type="region of interest" description="Disordered" evidence="9">
    <location>
        <begin position="167"/>
        <end position="299"/>
    </location>
</feature>
<evidence type="ECO:0000259" key="11">
    <source>
        <dbReference type="PROSITE" id="PS50135"/>
    </source>
</evidence>
<dbReference type="Pfam" id="PF00249">
    <property type="entry name" value="Myb_DNA-binding"/>
    <property type="match status" value="1"/>
</dbReference>
<evidence type="ECO:0000256" key="6">
    <source>
        <dbReference type="ARBA" id="ARBA00023163"/>
    </source>
</evidence>
<dbReference type="CDD" id="cd02335">
    <property type="entry name" value="ZZ_ADA2"/>
    <property type="match status" value="1"/>
</dbReference>
<evidence type="ECO:0000259" key="13">
    <source>
        <dbReference type="PROSITE" id="PS51293"/>
    </source>
</evidence>
<comment type="caution">
    <text evidence="14">The sequence shown here is derived from an EMBL/GenBank/DDBJ whole genome shotgun (WGS) entry which is preliminary data.</text>
</comment>
<name>A0AAW1RNW6_9CHLO</name>
<feature type="compositionally biased region" description="Polar residues" evidence="9">
    <location>
        <begin position="510"/>
        <end position="521"/>
    </location>
</feature>
<feature type="region of interest" description="Disordered" evidence="9">
    <location>
        <begin position="678"/>
        <end position="706"/>
    </location>
</feature>
<keyword evidence="7" id="KW-0539">Nucleus</keyword>
<dbReference type="PROSITE" id="PS01357">
    <property type="entry name" value="ZF_ZZ_1"/>
    <property type="match status" value="1"/>
</dbReference>
<comment type="subcellular location">
    <subcellularLocation>
        <location evidence="1">Nucleus</location>
    </subcellularLocation>
</comment>
<dbReference type="PROSITE" id="PS50090">
    <property type="entry name" value="MYB_LIKE"/>
    <property type="match status" value="1"/>
</dbReference>
<evidence type="ECO:0000256" key="8">
    <source>
        <dbReference type="PROSITE-ProRule" id="PRU00228"/>
    </source>
</evidence>
<feature type="region of interest" description="Disordered" evidence="9">
    <location>
        <begin position="1"/>
        <end position="27"/>
    </location>
</feature>
<evidence type="ECO:0000259" key="12">
    <source>
        <dbReference type="PROSITE" id="PS50934"/>
    </source>
</evidence>
<feature type="region of interest" description="Disordered" evidence="9">
    <location>
        <begin position="490"/>
        <end position="581"/>
    </location>
</feature>
<dbReference type="Proteomes" id="UP001438707">
    <property type="component" value="Unassembled WGS sequence"/>
</dbReference>
<keyword evidence="5" id="KW-0805">Transcription regulation</keyword>
<feature type="compositionally biased region" description="Low complexity" evidence="9">
    <location>
        <begin position="197"/>
        <end position="210"/>
    </location>
</feature>
<dbReference type="GO" id="GO:0006357">
    <property type="term" value="P:regulation of transcription by RNA polymerase II"/>
    <property type="evidence" value="ECO:0007669"/>
    <property type="project" value="TreeGrafter"/>
</dbReference>
<dbReference type="InterPro" id="IPR007526">
    <property type="entry name" value="SWIRM"/>
</dbReference>
<evidence type="ECO:0000313" key="15">
    <source>
        <dbReference type="Proteomes" id="UP001438707"/>
    </source>
</evidence>
<dbReference type="PROSITE" id="PS50934">
    <property type="entry name" value="SWIRM"/>
    <property type="match status" value="1"/>
</dbReference>
<dbReference type="EMBL" id="JALJOS010000008">
    <property type="protein sequence ID" value="KAK9835489.1"/>
    <property type="molecule type" value="Genomic_DNA"/>
</dbReference>
<feature type="domain" description="SWIRM" evidence="12">
    <location>
        <begin position="590"/>
        <end position="687"/>
    </location>
</feature>
<organism evidence="14 15">
    <name type="scientific">Apatococcus lobatus</name>
    <dbReference type="NCBI Taxonomy" id="904363"/>
    <lineage>
        <taxon>Eukaryota</taxon>
        <taxon>Viridiplantae</taxon>
        <taxon>Chlorophyta</taxon>
        <taxon>core chlorophytes</taxon>
        <taxon>Trebouxiophyceae</taxon>
        <taxon>Chlorellales</taxon>
        <taxon>Chlorellaceae</taxon>
        <taxon>Apatococcus</taxon>
    </lineage>
</organism>
<evidence type="ECO:0000256" key="7">
    <source>
        <dbReference type="ARBA" id="ARBA00023242"/>
    </source>
</evidence>
<protein>
    <recommendedName>
        <fullName evidence="16">Transcriptional adapter</fullName>
    </recommendedName>
</protein>
<keyword evidence="6" id="KW-0804">Transcription</keyword>
<dbReference type="FunFam" id="3.30.60.90:FF:000008">
    <property type="entry name" value="Transcriptional adapter 2"/>
    <property type="match status" value="1"/>
</dbReference>
<dbReference type="SMART" id="SM00717">
    <property type="entry name" value="SANT"/>
    <property type="match status" value="1"/>
</dbReference>